<feature type="non-terminal residue" evidence="1">
    <location>
        <position position="1"/>
    </location>
</feature>
<keyword evidence="2" id="KW-1185">Reference proteome</keyword>
<evidence type="ECO:0000313" key="2">
    <source>
        <dbReference type="Proteomes" id="UP000324897"/>
    </source>
</evidence>
<comment type="caution">
    <text evidence="1">The sequence shown here is derived from an EMBL/GenBank/DDBJ whole genome shotgun (WGS) entry which is preliminary data.</text>
</comment>
<dbReference type="EMBL" id="RWGY01000359">
    <property type="protein sequence ID" value="TVU02160.1"/>
    <property type="molecule type" value="Genomic_DNA"/>
</dbReference>
<organism evidence="1 2">
    <name type="scientific">Eragrostis curvula</name>
    <name type="common">weeping love grass</name>
    <dbReference type="NCBI Taxonomy" id="38414"/>
    <lineage>
        <taxon>Eukaryota</taxon>
        <taxon>Viridiplantae</taxon>
        <taxon>Streptophyta</taxon>
        <taxon>Embryophyta</taxon>
        <taxon>Tracheophyta</taxon>
        <taxon>Spermatophyta</taxon>
        <taxon>Magnoliopsida</taxon>
        <taxon>Liliopsida</taxon>
        <taxon>Poales</taxon>
        <taxon>Poaceae</taxon>
        <taxon>PACMAD clade</taxon>
        <taxon>Chloridoideae</taxon>
        <taxon>Eragrostideae</taxon>
        <taxon>Eragrostidinae</taxon>
        <taxon>Eragrostis</taxon>
    </lineage>
</organism>
<dbReference type="Gramene" id="TVU02160">
    <property type="protein sequence ID" value="TVU02160"/>
    <property type="gene ID" value="EJB05_52385"/>
</dbReference>
<protein>
    <submittedName>
        <fullName evidence="1">Uncharacterized protein</fullName>
    </submittedName>
</protein>
<evidence type="ECO:0000313" key="1">
    <source>
        <dbReference type="EMBL" id="TVU02160.1"/>
    </source>
</evidence>
<sequence length="80" mass="8522">MFATGSATVTPARETSPADDCNCCLASVVVFIPPAATRSRVAGSCTEAAPSEWWWIHAARVYGLFGKTGFGFGSSYHINY</sequence>
<dbReference type="AlphaFoldDB" id="A0A5J9ST87"/>
<dbReference type="Proteomes" id="UP000324897">
    <property type="component" value="Unassembled WGS sequence"/>
</dbReference>
<reference evidence="1 2" key="1">
    <citation type="journal article" date="2019" name="Sci. Rep.">
        <title>A high-quality genome of Eragrostis curvula grass provides insights into Poaceae evolution and supports new strategies to enhance forage quality.</title>
        <authorList>
            <person name="Carballo J."/>
            <person name="Santos B.A.C.M."/>
            <person name="Zappacosta D."/>
            <person name="Garbus I."/>
            <person name="Selva J.P."/>
            <person name="Gallo C.A."/>
            <person name="Diaz A."/>
            <person name="Albertini E."/>
            <person name="Caccamo M."/>
            <person name="Echenique V."/>
        </authorList>
    </citation>
    <scope>NUCLEOTIDE SEQUENCE [LARGE SCALE GENOMIC DNA]</scope>
    <source>
        <strain evidence="2">cv. Victoria</strain>
        <tissue evidence="1">Leaf</tissue>
    </source>
</reference>
<name>A0A5J9ST87_9POAL</name>
<gene>
    <name evidence="1" type="ORF">EJB05_52385</name>
</gene>
<proteinExistence type="predicted"/>
<accession>A0A5J9ST87</accession>